<protein>
    <submittedName>
        <fullName evidence="1">Uncharacterized protein</fullName>
    </submittedName>
</protein>
<reference evidence="2" key="1">
    <citation type="journal article" date="2019" name="Int. J. Syst. Evol. Microbiol.">
        <title>The Global Catalogue of Microorganisms (GCM) 10K type strain sequencing project: providing services to taxonomists for standard genome sequencing and annotation.</title>
        <authorList>
            <consortium name="The Broad Institute Genomics Platform"/>
            <consortium name="The Broad Institute Genome Sequencing Center for Infectious Disease"/>
            <person name="Wu L."/>
            <person name="Ma J."/>
        </authorList>
    </citation>
    <scope>NUCLEOTIDE SEQUENCE [LARGE SCALE GENOMIC DNA]</scope>
    <source>
        <strain evidence="2">CGMCC 4.7357</strain>
    </source>
</reference>
<evidence type="ECO:0000313" key="1">
    <source>
        <dbReference type="EMBL" id="MFC4665397.1"/>
    </source>
</evidence>
<dbReference type="Proteomes" id="UP001596020">
    <property type="component" value="Unassembled WGS sequence"/>
</dbReference>
<sequence>MRKFVFLLMLAVVPVLLVGQQRVLRSRVSQFKSESKYVVKSPILETKNIKDSNTVKLTLSPLNADGFIAVEGAVYNENNYYSFGLDEETLERVDTRDDVPIGTYDLYYLFTKNNEYYIVVKENVKIEKDQIVSFDPKDAVLSVNIISLDETGQELKPNTYSDEEDDFGSRRIVKNGNANGLSVTTFLIRKNVGTVVLLPQLLKTESQKSFLHINRLSDQYRLVDTRSMFKKADDTDPVFYFLSYCSKLDESKDIKNDPEKLGRYVQRFTISKEGAKANDRKAHIPGFIHIASYKGEQVMNDHPHFKDIILKKDELTFMIDMQPEEEFDFATMVVPRFGDYSKKILDMGRPIDSFYFTEGVPVLGNADELKTVLRGIVGSSYSLSNDVYIVYPGLDSYSFNVNEYPNLTLGNSCPIMVPEMPTEESEGLIFPYYIGRFGEIMGSSTSFVKTKEEKDGNMIVKTYTDENVLIDNSIEGKNITMLKFDSSKKNVMTPTLQYLQLRSISSGNVTDRFKESNDVRISFSVADVELVQGDEDDNEYYKCNKAKTVKAFVSLKGKDEWKELTVKESPELYLWPSLGYYYSSLLKDSFKDIQLPFGWYDIKFVLEGTNGSEEIQIISPAFKLDSQASIEEKVKSDDLRVLKSGNEIVVEGVVNPGLCLFSADGVVAKTCSSNHLDISGIQSGIYLLRVEFNGSSRIIKLNL</sequence>
<comment type="caution">
    <text evidence="1">The sequence shown here is derived from an EMBL/GenBank/DDBJ whole genome shotgun (WGS) entry which is preliminary data.</text>
</comment>
<dbReference type="RefSeq" id="WP_380077491.1">
    <property type="nucleotide sequence ID" value="NZ_JBHSGO010000039.1"/>
</dbReference>
<organism evidence="1 2">
    <name type="scientific">Falsiporphyromonas endometrii</name>
    <dbReference type="NCBI Taxonomy" id="1387297"/>
    <lineage>
        <taxon>Bacteria</taxon>
        <taxon>Pseudomonadati</taxon>
        <taxon>Bacteroidota</taxon>
        <taxon>Bacteroidia</taxon>
        <taxon>Bacteroidales</taxon>
        <taxon>Porphyromonadaceae</taxon>
        <taxon>Falsiporphyromonas</taxon>
    </lineage>
</organism>
<proteinExistence type="predicted"/>
<evidence type="ECO:0000313" key="2">
    <source>
        <dbReference type="Proteomes" id="UP001596020"/>
    </source>
</evidence>
<accession>A0ABV9K5K1</accession>
<keyword evidence="2" id="KW-1185">Reference proteome</keyword>
<name>A0ABV9K5K1_9PORP</name>
<dbReference type="EMBL" id="JBHSGO010000039">
    <property type="protein sequence ID" value="MFC4665397.1"/>
    <property type="molecule type" value="Genomic_DNA"/>
</dbReference>
<gene>
    <name evidence="1" type="ORF">ACFO3G_02025</name>
</gene>